<dbReference type="Proteomes" id="UP000481087">
    <property type="component" value="Unassembled WGS sequence"/>
</dbReference>
<accession>A0A6L8V2M8</accession>
<keyword evidence="1" id="KW-0812">Transmembrane</keyword>
<keyword evidence="1" id="KW-1133">Transmembrane helix</keyword>
<proteinExistence type="predicted"/>
<gene>
    <name evidence="2" type="ORF">GQF01_15310</name>
</gene>
<name>A0A6L8V2M8_9BACL</name>
<evidence type="ECO:0000313" key="3">
    <source>
        <dbReference type="Proteomes" id="UP000481087"/>
    </source>
</evidence>
<protein>
    <recommendedName>
        <fullName evidence="4">DUF2140 domain-containing protein</fullName>
    </recommendedName>
</protein>
<evidence type="ECO:0000313" key="2">
    <source>
        <dbReference type="EMBL" id="MZQ83480.1"/>
    </source>
</evidence>
<evidence type="ECO:0008006" key="4">
    <source>
        <dbReference type="Google" id="ProtNLM"/>
    </source>
</evidence>
<evidence type="ECO:0000256" key="1">
    <source>
        <dbReference type="SAM" id="Phobius"/>
    </source>
</evidence>
<dbReference type="RefSeq" id="WP_161407648.1">
    <property type="nucleotide sequence ID" value="NZ_WTUZ01000020.1"/>
</dbReference>
<sequence>MLKKSFISLIVLIVILAAAMVMFIRHIQPTEVLDLNYQEISIASKIADIVKTRKLEVQITEQDLNNLVKKQLSAHPNLPNGVRIEGAKLTLQGSNLVADVNIRWQDKVPVGAQLFFSLAWDPPNVVIQHQNTRVRGIQVPKEWLQLAPIELSIEDHLPLLVGVKDVRFEEKAVLIQLKALR</sequence>
<keyword evidence="1" id="KW-0472">Membrane</keyword>
<comment type="caution">
    <text evidence="2">The sequence shown here is derived from an EMBL/GenBank/DDBJ whole genome shotgun (WGS) entry which is preliminary data.</text>
</comment>
<dbReference type="EMBL" id="WTUZ01000020">
    <property type="protein sequence ID" value="MZQ83480.1"/>
    <property type="molecule type" value="Genomic_DNA"/>
</dbReference>
<reference evidence="2 3" key="1">
    <citation type="submission" date="2019-12" db="EMBL/GenBank/DDBJ databases">
        <title>Paenibacillus sp. nov. sp. isolated from soil.</title>
        <authorList>
            <person name="Kim J."/>
            <person name="Jeong S.E."/>
            <person name="Jung H.S."/>
            <person name="Jeon C.O."/>
        </authorList>
    </citation>
    <scope>NUCLEOTIDE SEQUENCE [LARGE SCALE GENOMIC DNA]</scope>
    <source>
        <strain evidence="2 3">5J-6</strain>
    </source>
</reference>
<dbReference type="AlphaFoldDB" id="A0A6L8V2M8"/>
<keyword evidence="3" id="KW-1185">Reference proteome</keyword>
<feature type="transmembrane region" description="Helical" evidence="1">
    <location>
        <begin position="6"/>
        <end position="24"/>
    </location>
</feature>
<organism evidence="2 3">
    <name type="scientific">Paenibacillus silvestris</name>
    <dbReference type="NCBI Taxonomy" id="2606219"/>
    <lineage>
        <taxon>Bacteria</taxon>
        <taxon>Bacillati</taxon>
        <taxon>Bacillota</taxon>
        <taxon>Bacilli</taxon>
        <taxon>Bacillales</taxon>
        <taxon>Paenibacillaceae</taxon>
        <taxon>Paenibacillus</taxon>
    </lineage>
</organism>